<evidence type="ECO:0000256" key="8">
    <source>
        <dbReference type="ARBA" id="ARBA00023125"/>
    </source>
</evidence>
<evidence type="ECO:0000256" key="9">
    <source>
        <dbReference type="ARBA" id="ARBA00023172"/>
    </source>
</evidence>
<proteinExistence type="inferred from homology"/>
<dbReference type="Pfam" id="PF00271">
    <property type="entry name" value="Helicase_C"/>
    <property type="match status" value="1"/>
</dbReference>
<evidence type="ECO:0000256" key="14">
    <source>
        <dbReference type="ARBA" id="ARBA00048988"/>
    </source>
</evidence>
<accession>A0A2M8PGP7</accession>
<dbReference type="GO" id="GO:0005524">
    <property type="term" value="F:ATP binding"/>
    <property type="evidence" value="ECO:0007669"/>
    <property type="project" value="UniProtKB-KW"/>
</dbReference>
<dbReference type="GO" id="GO:0006310">
    <property type="term" value="P:DNA recombination"/>
    <property type="evidence" value="ECO:0007669"/>
    <property type="project" value="UniProtKB-UniRule"/>
</dbReference>
<dbReference type="GO" id="GO:0016887">
    <property type="term" value="F:ATP hydrolysis activity"/>
    <property type="evidence" value="ECO:0007669"/>
    <property type="project" value="RHEA"/>
</dbReference>
<dbReference type="GO" id="GO:0043138">
    <property type="term" value="F:3'-5' DNA helicase activity"/>
    <property type="evidence" value="ECO:0007669"/>
    <property type="project" value="UniProtKB-EC"/>
</dbReference>
<dbReference type="InterPro" id="IPR004609">
    <property type="entry name" value="ATP-dep_DNA_helicase_RecG"/>
</dbReference>
<dbReference type="InterPro" id="IPR045562">
    <property type="entry name" value="RecG_dom3_C"/>
</dbReference>
<feature type="domain" description="Helicase C-terminal" evidence="18">
    <location>
        <begin position="633"/>
        <end position="781"/>
    </location>
</feature>
<evidence type="ECO:0000313" key="20">
    <source>
        <dbReference type="Proteomes" id="UP000229681"/>
    </source>
</evidence>
<dbReference type="Pfam" id="PF17191">
    <property type="entry name" value="RecG_wedge"/>
    <property type="match status" value="1"/>
</dbReference>
<dbReference type="SUPFAM" id="SSF52540">
    <property type="entry name" value="P-loop containing nucleoside triphosphate hydrolases"/>
    <property type="match status" value="2"/>
</dbReference>
<feature type="domain" description="Helicase ATP-binding" evidence="17">
    <location>
        <begin position="435"/>
        <end position="600"/>
    </location>
</feature>
<comment type="catalytic activity">
    <reaction evidence="14 15">
        <text>ATP + H2O = ADP + phosphate + H(+)</text>
        <dbReference type="Rhea" id="RHEA:13065"/>
        <dbReference type="ChEBI" id="CHEBI:15377"/>
        <dbReference type="ChEBI" id="CHEBI:15378"/>
        <dbReference type="ChEBI" id="CHEBI:30616"/>
        <dbReference type="ChEBI" id="CHEBI:43474"/>
        <dbReference type="ChEBI" id="CHEBI:456216"/>
        <dbReference type="EC" id="5.6.2.4"/>
    </reaction>
</comment>
<evidence type="ECO:0000313" key="19">
    <source>
        <dbReference type="EMBL" id="PJF36722.1"/>
    </source>
</evidence>
<dbReference type="SMART" id="SM00490">
    <property type="entry name" value="HELICc"/>
    <property type="match status" value="2"/>
</dbReference>
<dbReference type="NCBIfam" id="NF008168">
    <property type="entry name" value="PRK10917.2-2"/>
    <property type="match status" value="1"/>
</dbReference>
<keyword evidence="3 15" id="KW-0547">Nucleotide-binding</keyword>
<keyword evidence="9 15" id="KW-0233">DNA recombination</keyword>
<keyword evidence="4 15" id="KW-0227">DNA damage</keyword>
<dbReference type="AlphaFoldDB" id="A0A2M8PGP7"/>
<dbReference type="PANTHER" id="PTHR47964">
    <property type="entry name" value="ATP-DEPENDENT DNA HELICASE HOMOLOG RECG, CHLOROPLASTIC"/>
    <property type="match status" value="1"/>
</dbReference>
<dbReference type="InterPro" id="IPR001650">
    <property type="entry name" value="Helicase_C-like"/>
</dbReference>
<dbReference type="CDD" id="cd04488">
    <property type="entry name" value="RecG_wedge_OBF"/>
    <property type="match status" value="1"/>
</dbReference>
<evidence type="ECO:0000259" key="17">
    <source>
        <dbReference type="PROSITE" id="PS51192"/>
    </source>
</evidence>
<dbReference type="PROSITE" id="PS51192">
    <property type="entry name" value="HELICASE_ATP_BIND_1"/>
    <property type="match status" value="1"/>
</dbReference>
<keyword evidence="7 15" id="KW-0067">ATP-binding</keyword>
<dbReference type="Proteomes" id="UP000229681">
    <property type="component" value="Unassembled WGS sequence"/>
</dbReference>
<comment type="catalytic activity">
    <reaction evidence="12 15">
        <text>Couples ATP hydrolysis with the unwinding of duplex DNA by translocating in the 3'-5' direction.</text>
        <dbReference type="EC" id="5.6.2.4"/>
    </reaction>
</comment>
<evidence type="ECO:0000256" key="10">
    <source>
        <dbReference type="ARBA" id="ARBA00023204"/>
    </source>
</evidence>
<evidence type="ECO:0000256" key="3">
    <source>
        <dbReference type="ARBA" id="ARBA00022741"/>
    </source>
</evidence>
<evidence type="ECO:0000256" key="2">
    <source>
        <dbReference type="ARBA" id="ARBA00017846"/>
    </source>
</evidence>
<keyword evidence="8" id="KW-0238">DNA-binding</keyword>
<evidence type="ECO:0000256" key="13">
    <source>
        <dbReference type="ARBA" id="ARBA00034808"/>
    </source>
</evidence>
<evidence type="ECO:0000259" key="18">
    <source>
        <dbReference type="PROSITE" id="PS51194"/>
    </source>
</evidence>
<dbReference type="NCBIfam" id="TIGR00643">
    <property type="entry name" value="recG"/>
    <property type="match status" value="1"/>
</dbReference>
<dbReference type="Pfam" id="PF19833">
    <property type="entry name" value="RecG_dom3_C"/>
    <property type="match status" value="1"/>
</dbReference>
<dbReference type="InterPro" id="IPR033454">
    <property type="entry name" value="RecG_wedge"/>
</dbReference>
<evidence type="ECO:0000256" key="15">
    <source>
        <dbReference type="RuleBase" id="RU363016"/>
    </source>
</evidence>
<dbReference type="PROSITE" id="PS51194">
    <property type="entry name" value="HELICASE_CTER"/>
    <property type="match status" value="1"/>
</dbReference>
<dbReference type="NCBIfam" id="NF008165">
    <property type="entry name" value="PRK10917.1-3"/>
    <property type="match status" value="1"/>
</dbReference>
<dbReference type="EC" id="5.6.2.4" evidence="13 15"/>
<dbReference type="SMART" id="SM00487">
    <property type="entry name" value="DEXDc"/>
    <property type="match status" value="1"/>
</dbReference>
<dbReference type="SUPFAM" id="SSF50249">
    <property type="entry name" value="Nucleic acid-binding proteins"/>
    <property type="match status" value="1"/>
</dbReference>
<feature type="region of interest" description="Disordered" evidence="16">
    <location>
        <begin position="107"/>
        <end position="159"/>
    </location>
</feature>
<keyword evidence="6 15" id="KW-0347">Helicase</keyword>
<dbReference type="InterPro" id="IPR011545">
    <property type="entry name" value="DEAD/DEAH_box_helicase_dom"/>
</dbReference>
<evidence type="ECO:0000256" key="1">
    <source>
        <dbReference type="ARBA" id="ARBA00007504"/>
    </source>
</evidence>
<keyword evidence="11" id="KW-0413">Isomerase</keyword>
<evidence type="ECO:0000256" key="4">
    <source>
        <dbReference type="ARBA" id="ARBA00022763"/>
    </source>
</evidence>
<dbReference type="InterPro" id="IPR014001">
    <property type="entry name" value="Helicase_ATP-bd"/>
</dbReference>
<comment type="caution">
    <text evidence="19">The sequence shown here is derived from an EMBL/GenBank/DDBJ whole genome shotgun (WGS) entry which is preliminary data.</text>
</comment>
<evidence type="ECO:0000256" key="7">
    <source>
        <dbReference type="ARBA" id="ARBA00022840"/>
    </source>
</evidence>
<dbReference type="GO" id="GO:0006281">
    <property type="term" value="P:DNA repair"/>
    <property type="evidence" value="ECO:0007669"/>
    <property type="project" value="UniProtKB-UniRule"/>
</dbReference>
<comment type="similarity">
    <text evidence="1 15">Belongs to the helicase family. RecG subfamily.</text>
</comment>
<evidence type="ECO:0000256" key="6">
    <source>
        <dbReference type="ARBA" id="ARBA00022806"/>
    </source>
</evidence>
<dbReference type="EMBL" id="PGTM01000035">
    <property type="protein sequence ID" value="PJF36722.1"/>
    <property type="molecule type" value="Genomic_DNA"/>
</dbReference>
<protein>
    <recommendedName>
        <fullName evidence="2 15">ATP-dependent DNA helicase RecG</fullName>
        <ecNumber evidence="13 15">5.6.2.4</ecNumber>
    </recommendedName>
</protein>
<dbReference type="GO" id="GO:0003677">
    <property type="term" value="F:DNA binding"/>
    <property type="evidence" value="ECO:0007669"/>
    <property type="project" value="UniProtKB-KW"/>
</dbReference>
<keyword evidence="10 15" id="KW-0234">DNA repair</keyword>
<evidence type="ECO:0000256" key="12">
    <source>
        <dbReference type="ARBA" id="ARBA00034617"/>
    </source>
</evidence>
<gene>
    <name evidence="19" type="ORF">CUN49_04025</name>
</gene>
<sequence length="851" mass="94201">MPSALEKLYKILKLESETGYKDHAVYKGLGAFAKQWEADARTQAKKPEHHALIDELVALMQQYSHSTAPDERPAAVQYMISRITGRVPRQAAQASAPKGLQAHMDEQLPESAQSAPAPLDLDSPSGQTAFGVAPSVVLQPRSSALPPRRRRPEPDPESEAAFWRALQQPVTAISGVGEKIAEKLSALGIRTIEDWLWRFPRRYDDYTTMLPINRLRPNMTVTAAGVVREIKLNRARQGAEVLHVTIHDGTGALTATFFNQPYLEKRFERGMFIVFSGKVTLYQQRLTMSNPEWEPIDKEALNTRAIVPIYPLTKGLAQGTMRKLSQKVVERYALEIPDYMPEPILERVGLADLGWAIKQLHFPDSQEALQQAKRRIAFDDLILLQLGVLRNRLSWQAQRAEPLVITDELFAALINGLPYKLTSAQARALEQIRRDLARDVPMNRLLQGDVGAGKTVVAALGMAIAVLSGKQAALMAPTSILAEQHRKSLAQLFSALAPMSRYPIYLLTGDTSAAERSAILKALSEGEPCFVVGTHALIGESVHFAQLGMAVIDEQHRFGVEQRSALRGKGANPHLLVMTATPIPRTLALTLFADLDLSVLDELPPHRVPVATRVISRRDREALYAFIDRQIEQGRQAFIVCPLVESDAEQPNAEMKAAVAEYERLQGEIFPTRRLGLLHGKLSARQKEAVMRAFSKGELDILVTTAVVEVGVDVPNATVIVVEGANRFGLAQLHQFRGRVGRGTHKSYCLLLPDDDNTDNERLQAMEATHDGFKLAELDWQLRGAGELLGTRQSGRNLLMSTAIDPKLVAEAQLEARTLYEEDPSLALPEHAALRARLEARYGRSEVAEIS</sequence>
<dbReference type="PANTHER" id="PTHR47964:SF1">
    <property type="entry name" value="ATP-DEPENDENT DNA HELICASE HOMOLOG RECG, CHLOROPLASTIC"/>
    <property type="match status" value="1"/>
</dbReference>
<name>A0A2M8PGP7_9CHLR</name>
<evidence type="ECO:0000256" key="16">
    <source>
        <dbReference type="SAM" id="MobiDB-lite"/>
    </source>
</evidence>
<comment type="function">
    <text evidence="15">Plays a critical role in recombination and DNA repair. Helps process Holliday junction intermediates to mature products by catalyzing branch migration. Has replication fork regression activity, unwinds stalled or blocked replication forks to make a HJ that can be resolved. Has a DNA unwinding activity characteristic of a DNA helicase with 3'-5' polarity.</text>
</comment>
<dbReference type="CDD" id="cd17992">
    <property type="entry name" value="DEXHc_RecG"/>
    <property type="match status" value="1"/>
</dbReference>
<dbReference type="Gene3D" id="3.40.50.300">
    <property type="entry name" value="P-loop containing nucleotide triphosphate hydrolases"/>
    <property type="match status" value="2"/>
</dbReference>
<dbReference type="Gene3D" id="1.10.150.20">
    <property type="entry name" value="5' to 3' exonuclease, C-terminal subdomain"/>
    <property type="match status" value="1"/>
</dbReference>
<dbReference type="InterPro" id="IPR012340">
    <property type="entry name" value="NA-bd_OB-fold"/>
</dbReference>
<organism evidence="19 20">
    <name type="scientific">Candidatus Thermofonsia Clade 1 bacterium</name>
    <dbReference type="NCBI Taxonomy" id="2364210"/>
    <lineage>
        <taxon>Bacteria</taxon>
        <taxon>Bacillati</taxon>
        <taxon>Chloroflexota</taxon>
        <taxon>Candidatus Thermofontia</taxon>
        <taxon>Candidatus Thermofonsia Clade 1</taxon>
    </lineage>
</organism>
<dbReference type="InterPro" id="IPR027417">
    <property type="entry name" value="P-loop_NTPase"/>
</dbReference>
<keyword evidence="5 15" id="KW-0378">Hydrolase</keyword>
<evidence type="ECO:0000256" key="11">
    <source>
        <dbReference type="ARBA" id="ARBA00023235"/>
    </source>
</evidence>
<dbReference type="Gene3D" id="2.40.50.140">
    <property type="entry name" value="Nucleic acid-binding proteins"/>
    <property type="match status" value="1"/>
</dbReference>
<reference evidence="19 20" key="1">
    <citation type="submission" date="2017-11" db="EMBL/GenBank/DDBJ databases">
        <title>Evolution of Phototrophy in the Chloroflexi Phylum Driven by Horizontal Gene Transfer.</title>
        <authorList>
            <person name="Ward L.M."/>
            <person name="Hemp J."/>
            <person name="Shih P.M."/>
            <person name="Mcglynn S.E."/>
            <person name="Fischer W."/>
        </authorList>
    </citation>
    <scope>NUCLEOTIDE SEQUENCE [LARGE SCALE GENOMIC DNA]</scope>
    <source>
        <strain evidence="19">JP3_13</strain>
    </source>
</reference>
<dbReference type="Pfam" id="PF00270">
    <property type="entry name" value="DEAD"/>
    <property type="match status" value="1"/>
</dbReference>
<dbReference type="InterPro" id="IPR047112">
    <property type="entry name" value="RecG/Mfd"/>
</dbReference>
<evidence type="ECO:0000256" key="5">
    <source>
        <dbReference type="ARBA" id="ARBA00022801"/>
    </source>
</evidence>